<protein>
    <recommendedName>
        <fullName evidence="1">VHS domain-containing protein</fullName>
    </recommendedName>
</protein>
<organism evidence="2 3">
    <name type="scientific">Timema podura</name>
    <name type="common">Walking stick</name>
    <dbReference type="NCBI Taxonomy" id="61482"/>
    <lineage>
        <taxon>Eukaryota</taxon>
        <taxon>Metazoa</taxon>
        <taxon>Ecdysozoa</taxon>
        <taxon>Arthropoda</taxon>
        <taxon>Hexapoda</taxon>
        <taxon>Insecta</taxon>
        <taxon>Pterygota</taxon>
        <taxon>Neoptera</taxon>
        <taxon>Polyneoptera</taxon>
        <taxon>Phasmatodea</taxon>
        <taxon>Timematodea</taxon>
        <taxon>Timematoidea</taxon>
        <taxon>Timematidae</taxon>
        <taxon>Timema</taxon>
    </lineage>
</organism>
<dbReference type="SUPFAM" id="SSF48464">
    <property type="entry name" value="ENTH/VHS domain"/>
    <property type="match status" value="1"/>
</dbReference>
<dbReference type="EMBL" id="CAJPIN010120510">
    <property type="protein sequence ID" value="CAG2069189.1"/>
    <property type="molecule type" value="Genomic_DNA"/>
</dbReference>
<gene>
    <name evidence="2" type="ORF">TPAB3V08_LOCUS16132</name>
</gene>
<sequence>MEICDIINGTEDGPKDAIKAIRKRLTQNAGKNYTVVMYTLTVLETCVKNCGKRFHILACNKEFVQELVKLI</sequence>
<proteinExistence type="predicted"/>
<dbReference type="Gene3D" id="1.25.40.90">
    <property type="match status" value="1"/>
</dbReference>
<comment type="caution">
    <text evidence="2">The sequence shown here is derived from an EMBL/GenBank/DDBJ whole genome shotgun (WGS) entry which is preliminary data.</text>
</comment>
<accession>A0ABN7PU70</accession>
<name>A0ABN7PU70_TIMPD</name>
<dbReference type="PANTHER" id="PTHR13856:SF137">
    <property type="entry name" value="GH05942P"/>
    <property type="match status" value="1"/>
</dbReference>
<feature type="non-terminal residue" evidence="2">
    <location>
        <position position="71"/>
    </location>
</feature>
<dbReference type="InterPro" id="IPR008942">
    <property type="entry name" value="ENTH_VHS"/>
</dbReference>
<dbReference type="Pfam" id="PF00790">
    <property type="entry name" value="VHS"/>
    <property type="match status" value="1"/>
</dbReference>
<evidence type="ECO:0000259" key="1">
    <source>
        <dbReference type="PROSITE" id="PS50179"/>
    </source>
</evidence>
<dbReference type="InterPro" id="IPR002014">
    <property type="entry name" value="VHS_dom"/>
</dbReference>
<dbReference type="PROSITE" id="PS50179">
    <property type="entry name" value="VHS"/>
    <property type="match status" value="1"/>
</dbReference>
<reference evidence="2" key="1">
    <citation type="submission" date="2021-03" db="EMBL/GenBank/DDBJ databases">
        <authorList>
            <person name="Tran Van P."/>
        </authorList>
    </citation>
    <scope>NUCLEOTIDE SEQUENCE</scope>
</reference>
<dbReference type="Proteomes" id="UP001153148">
    <property type="component" value="Unassembled WGS sequence"/>
</dbReference>
<evidence type="ECO:0000313" key="2">
    <source>
        <dbReference type="EMBL" id="CAG2069189.1"/>
    </source>
</evidence>
<dbReference type="SMART" id="SM00288">
    <property type="entry name" value="VHS"/>
    <property type="match status" value="1"/>
</dbReference>
<feature type="domain" description="VHS" evidence="1">
    <location>
        <begin position="1"/>
        <end position="71"/>
    </location>
</feature>
<keyword evidence="3" id="KW-1185">Reference proteome</keyword>
<dbReference type="PANTHER" id="PTHR13856">
    <property type="entry name" value="VHS DOMAIN CONTAINING PROTEIN FAMILY"/>
    <property type="match status" value="1"/>
</dbReference>
<evidence type="ECO:0000313" key="3">
    <source>
        <dbReference type="Proteomes" id="UP001153148"/>
    </source>
</evidence>